<gene>
    <name evidence="1" type="ORF">PVK06_048226</name>
</gene>
<evidence type="ECO:0000313" key="1">
    <source>
        <dbReference type="EMBL" id="KAK5771970.1"/>
    </source>
</evidence>
<proteinExistence type="predicted"/>
<dbReference type="Proteomes" id="UP001358586">
    <property type="component" value="Chromosome 13"/>
</dbReference>
<organism evidence="1 2">
    <name type="scientific">Gossypium arboreum</name>
    <name type="common">Tree cotton</name>
    <name type="synonym">Gossypium nanking</name>
    <dbReference type="NCBI Taxonomy" id="29729"/>
    <lineage>
        <taxon>Eukaryota</taxon>
        <taxon>Viridiplantae</taxon>
        <taxon>Streptophyta</taxon>
        <taxon>Embryophyta</taxon>
        <taxon>Tracheophyta</taxon>
        <taxon>Spermatophyta</taxon>
        <taxon>Magnoliopsida</taxon>
        <taxon>eudicotyledons</taxon>
        <taxon>Gunneridae</taxon>
        <taxon>Pentapetalae</taxon>
        <taxon>rosids</taxon>
        <taxon>malvids</taxon>
        <taxon>Malvales</taxon>
        <taxon>Malvaceae</taxon>
        <taxon>Malvoideae</taxon>
        <taxon>Gossypium</taxon>
    </lineage>
</organism>
<reference evidence="1 2" key="1">
    <citation type="submission" date="2023-03" db="EMBL/GenBank/DDBJ databases">
        <title>WGS of Gossypium arboreum.</title>
        <authorList>
            <person name="Yu D."/>
        </authorList>
    </citation>
    <scope>NUCLEOTIDE SEQUENCE [LARGE SCALE GENOMIC DNA]</scope>
    <source>
        <tissue evidence="1">Leaf</tissue>
    </source>
</reference>
<keyword evidence="2" id="KW-1185">Reference proteome</keyword>
<comment type="caution">
    <text evidence="1">The sequence shown here is derived from an EMBL/GenBank/DDBJ whole genome shotgun (WGS) entry which is preliminary data.</text>
</comment>
<name>A0ABR0MFG7_GOSAR</name>
<protein>
    <submittedName>
        <fullName evidence="1">Uncharacterized protein</fullName>
    </submittedName>
</protein>
<evidence type="ECO:0000313" key="2">
    <source>
        <dbReference type="Proteomes" id="UP001358586"/>
    </source>
</evidence>
<sequence length="136" mass="15358">MAKVCWATFLQATKIELTSILNPSSHVNTSSTTSVGPPGQKYPKQKRGLGFWLGEKYTLGHKCTKSQLCQLFLETMDDAESEDFQYYPKVLEQLAQEKVQTQYPYILSMLCMAPKGQKPCQSQKLCGLLSTLGRWQ</sequence>
<accession>A0ABR0MFG7</accession>
<dbReference type="EMBL" id="JARKNE010000013">
    <property type="protein sequence ID" value="KAK5771970.1"/>
    <property type="molecule type" value="Genomic_DNA"/>
</dbReference>